<dbReference type="EMBL" id="JANJOU010000003">
    <property type="protein sequence ID" value="MCR0981795.1"/>
    <property type="molecule type" value="Genomic_DNA"/>
</dbReference>
<feature type="region of interest" description="Disordered" evidence="1">
    <location>
        <begin position="52"/>
        <end position="105"/>
    </location>
</feature>
<evidence type="ECO:0000256" key="1">
    <source>
        <dbReference type="SAM" id="MobiDB-lite"/>
    </source>
</evidence>
<accession>A0ABT1X112</accession>
<evidence type="ECO:0000313" key="3">
    <source>
        <dbReference type="Proteomes" id="UP001524642"/>
    </source>
</evidence>
<protein>
    <submittedName>
        <fullName evidence="2">Uncharacterized protein</fullName>
    </submittedName>
</protein>
<dbReference type="Proteomes" id="UP001524642">
    <property type="component" value="Unassembled WGS sequence"/>
</dbReference>
<organism evidence="2 3">
    <name type="scientific">Roseomonas populi</name>
    <dbReference type="NCBI Taxonomy" id="3121582"/>
    <lineage>
        <taxon>Bacteria</taxon>
        <taxon>Pseudomonadati</taxon>
        <taxon>Pseudomonadota</taxon>
        <taxon>Alphaproteobacteria</taxon>
        <taxon>Acetobacterales</taxon>
        <taxon>Roseomonadaceae</taxon>
        <taxon>Roseomonas</taxon>
    </lineage>
</organism>
<proteinExistence type="predicted"/>
<name>A0ABT1X112_9PROT</name>
<evidence type="ECO:0000313" key="2">
    <source>
        <dbReference type="EMBL" id="MCR0981795.1"/>
    </source>
</evidence>
<gene>
    <name evidence="2" type="ORF">NRP21_07010</name>
</gene>
<reference evidence="2 3" key="1">
    <citation type="submission" date="2022-06" db="EMBL/GenBank/DDBJ databases">
        <title>Roseomonas CN29.</title>
        <authorList>
            <person name="Cheng Y."/>
            <person name="He X."/>
        </authorList>
    </citation>
    <scope>NUCLEOTIDE SEQUENCE [LARGE SCALE GENOMIC DNA]</scope>
    <source>
        <strain evidence="2 3">CN29</strain>
    </source>
</reference>
<feature type="compositionally biased region" description="Pro residues" evidence="1">
    <location>
        <begin position="76"/>
        <end position="94"/>
    </location>
</feature>
<keyword evidence="3" id="KW-1185">Reference proteome</keyword>
<comment type="caution">
    <text evidence="2">The sequence shown here is derived from an EMBL/GenBank/DDBJ whole genome shotgun (WGS) entry which is preliminary data.</text>
</comment>
<sequence length="105" mass="11169">MSKPKTLRVVPLTNIMTSASERHEEGVAFDLETSEAENLIALGQVVEVEKEEVPEGAPVEVLPAPEPEPVPEEPAPEPIQVELPPPEPEPPAATPAPRGGRKAKA</sequence>
<dbReference type="RefSeq" id="WP_257715457.1">
    <property type="nucleotide sequence ID" value="NZ_JANJOU010000003.1"/>
</dbReference>